<dbReference type="InterPro" id="IPR000182">
    <property type="entry name" value="GNAT_dom"/>
</dbReference>
<dbReference type="RefSeq" id="WP_308487840.1">
    <property type="nucleotide sequence ID" value="NZ_JAVFCB010000002.1"/>
</dbReference>
<dbReference type="SUPFAM" id="SSF55729">
    <property type="entry name" value="Acyl-CoA N-acyltransferases (Nat)"/>
    <property type="match status" value="1"/>
</dbReference>
<dbReference type="Proteomes" id="UP001230289">
    <property type="component" value="Unassembled WGS sequence"/>
</dbReference>
<feature type="domain" description="N-acetyltransferase" evidence="1">
    <location>
        <begin position="4"/>
        <end position="193"/>
    </location>
</feature>
<name>A0ABU0XCQ7_9MICO</name>
<dbReference type="Gene3D" id="3.40.630.30">
    <property type="match status" value="1"/>
</dbReference>
<accession>A0ABU0XCQ7</accession>
<proteinExistence type="predicted"/>
<organism evidence="2 3">
    <name type="scientific">Microbacterium capsulatum</name>
    <dbReference type="NCBI Taxonomy" id="3041921"/>
    <lineage>
        <taxon>Bacteria</taxon>
        <taxon>Bacillati</taxon>
        <taxon>Actinomycetota</taxon>
        <taxon>Actinomycetes</taxon>
        <taxon>Micrococcales</taxon>
        <taxon>Microbacteriaceae</taxon>
        <taxon>Microbacterium</taxon>
    </lineage>
</organism>
<dbReference type="InterPro" id="IPR016181">
    <property type="entry name" value="Acyl_CoA_acyltransferase"/>
</dbReference>
<sequence length="194" mass="20823">MTTITTRAATPAEWDDVQRALTGGGDGASCQCVWPMLRSKDWNATTKDQRVEMLRDEITAGPPPGIVAYVDGDPAGWIRIGPRPAQARLVYTRAIAAATPEPLDDDRVWAVSCFSVRREHRGKGLNAALLKTAVEYARESGARSIEGYPIDTAEVQVSTNDLFHGALSTFVSAGFSVVGHLKSGRPLVSLSLDG</sequence>
<keyword evidence="3" id="KW-1185">Reference proteome</keyword>
<protein>
    <submittedName>
        <fullName evidence="2">GNAT family N-acetyltransferase</fullName>
    </submittedName>
</protein>
<gene>
    <name evidence="2" type="ORF">RBR11_03095</name>
</gene>
<evidence type="ECO:0000313" key="3">
    <source>
        <dbReference type="Proteomes" id="UP001230289"/>
    </source>
</evidence>
<dbReference type="CDD" id="cd04301">
    <property type="entry name" value="NAT_SF"/>
    <property type="match status" value="1"/>
</dbReference>
<evidence type="ECO:0000259" key="1">
    <source>
        <dbReference type="PROSITE" id="PS51186"/>
    </source>
</evidence>
<dbReference type="EMBL" id="JAVFCB010000002">
    <property type="protein sequence ID" value="MDQ4212892.1"/>
    <property type="molecule type" value="Genomic_DNA"/>
</dbReference>
<dbReference type="PROSITE" id="PS51186">
    <property type="entry name" value="GNAT"/>
    <property type="match status" value="1"/>
</dbReference>
<comment type="caution">
    <text evidence="2">The sequence shown here is derived from an EMBL/GenBank/DDBJ whole genome shotgun (WGS) entry which is preliminary data.</text>
</comment>
<evidence type="ECO:0000313" key="2">
    <source>
        <dbReference type="EMBL" id="MDQ4212892.1"/>
    </source>
</evidence>
<reference evidence="2 3" key="1">
    <citation type="submission" date="2023-08" db="EMBL/GenBank/DDBJ databases">
        <title>Microbacterium sp. nov., isolated from a waste landfill.</title>
        <authorList>
            <person name="Wen W."/>
        </authorList>
    </citation>
    <scope>NUCLEOTIDE SEQUENCE [LARGE SCALE GENOMIC DNA]</scope>
    <source>
        <strain evidence="2 3">ASV81</strain>
    </source>
</reference>
<dbReference type="Pfam" id="PF00583">
    <property type="entry name" value="Acetyltransf_1"/>
    <property type="match status" value="1"/>
</dbReference>